<evidence type="ECO:0000313" key="1">
    <source>
        <dbReference type="EMBL" id="CAA82848.1"/>
    </source>
</evidence>
<proteinExistence type="evidence at transcript level"/>
<dbReference type="PIR" id="S42030">
    <property type="entry name" value="S42030"/>
</dbReference>
<organism evidence="1">
    <name type="scientific">Schistosoma mansoni</name>
    <name type="common">Blood fluke</name>
    <dbReference type="NCBI Taxonomy" id="6183"/>
    <lineage>
        <taxon>Eukaryota</taxon>
        <taxon>Metazoa</taxon>
        <taxon>Spiralia</taxon>
        <taxon>Lophotrochozoa</taxon>
        <taxon>Platyhelminthes</taxon>
        <taxon>Trematoda</taxon>
        <taxon>Digenea</taxon>
        <taxon>Strigeidida</taxon>
        <taxon>Schistosomatoidea</taxon>
        <taxon>Schistosomatidae</taxon>
        <taxon>Schistosoma</taxon>
    </lineage>
</organism>
<name>Q26608_SCHMA</name>
<accession>Q26608</accession>
<protein>
    <submittedName>
        <fullName evidence="1">(Liberia) tandem repeat</fullName>
    </submittedName>
</protein>
<dbReference type="AlphaFoldDB" id="Q26608"/>
<dbReference type="EMBL" id="Z29960">
    <property type="protein sequence ID" value="CAA82848.1"/>
    <property type="molecule type" value="mRNA"/>
</dbReference>
<reference evidence="1" key="1">
    <citation type="submission" date="1994-02" db="EMBL/GenBank/DDBJ databases">
        <title>Gene structure of a transcribed tandemly repeated sequence in Schistosoma mansoni.</title>
        <authorList>
            <person name="West S."/>
            <person name="Kunz W."/>
        </authorList>
    </citation>
    <scope>NUCLEOTIDE SEQUENCE</scope>
    <source>
        <strain evidence="1">Liberia</strain>
    </source>
</reference>
<sequence>MAQQAGGVRVLNVPGAGWMRMLVPRQVDGAMEVSAPQTRHSDGEFGTDCSGRRLRLGEQNHRMVECFKGGTSVVWSTYIYISSIWCGSDIECILAEDR</sequence>